<dbReference type="InterPro" id="IPR013783">
    <property type="entry name" value="Ig-like_fold"/>
</dbReference>
<evidence type="ECO:0000259" key="2">
    <source>
        <dbReference type="Pfam" id="PF13004"/>
    </source>
</evidence>
<accession>A0A9D9IKQ2</accession>
<reference evidence="4" key="1">
    <citation type="submission" date="2020-10" db="EMBL/GenBank/DDBJ databases">
        <authorList>
            <person name="Gilroy R."/>
        </authorList>
    </citation>
    <scope>NUCLEOTIDE SEQUENCE</scope>
    <source>
        <strain evidence="4">B1-13419</strain>
    </source>
</reference>
<sequence length="471" mass="49448">MKFGKLFLCVIASAALLAGCKEEEPGTTGTPSIQVTPTTVEEFAVTGGAAAEVSLTSNRDWKVTEKPEWITVSPEAGSASEAAQTIQIKASDNKSVARSGKIVFSAGVVYDFVNVSQAGSDAVVYTTVADVRKQATEKTEEGGLLGQNILVKVVVISDSQLKNYALTESMAMVQDETAGVQLDFDGKNTYSIGDELVIDLSGAHYEYYSNLLQVSADAEKTTVLNKGVEVTPKEITMEELLTGDYESQYVAVKDVQVAAGDLSKTLASDSDRTSITIEDASGETFVISHAAGAASSLVEKQVPQGSGILKGIASVYGAKIQMVLAKVTDVDGMNGERFSAEVLFPWTLGSNASTDNATVNGAETKVLKLGTSKKPGDATIAVPAGTKSFTFYAVSWKSTPSDLTFSGIDGISPATVSPAANDGATANPPYTITVSDSDKYTVSFSSALGEAAVITVTSTKRNILWDFNFQK</sequence>
<dbReference type="Pfam" id="PF13004">
    <property type="entry name" value="BACON"/>
    <property type="match status" value="1"/>
</dbReference>
<reference evidence="4" key="2">
    <citation type="journal article" date="2021" name="PeerJ">
        <title>Extensive microbial diversity within the chicken gut microbiome revealed by metagenomics and culture.</title>
        <authorList>
            <person name="Gilroy R."/>
            <person name="Ravi A."/>
            <person name="Getino M."/>
            <person name="Pursley I."/>
            <person name="Horton D.L."/>
            <person name="Alikhan N.F."/>
            <person name="Baker D."/>
            <person name="Gharbi K."/>
            <person name="Hall N."/>
            <person name="Watson M."/>
            <person name="Adriaenssens E.M."/>
            <person name="Foster-Nyarko E."/>
            <person name="Jarju S."/>
            <person name="Secka A."/>
            <person name="Antonio M."/>
            <person name="Oren A."/>
            <person name="Chaudhuri R.R."/>
            <person name="La Ragione R."/>
            <person name="Hildebrand F."/>
            <person name="Pallen M.J."/>
        </authorList>
    </citation>
    <scope>NUCLEOTIDE SEQUENCE</scope>
    <source>
        <strain evidence="4">B1-13419</strain>
    </source>
</reference>
<feature type="chain" id="PRO_5039523345" evidence="1">
    <location>
        <begin position="19"/>
        <end position="471"/>
    </location>
</feature>
<feature type="signal peptide" evidence="1">
    <location>
        <begin position="1"/>
        <end position="18"/>
    </location>
</feature>
<evidence type="ECO:0000313" key="4">
    <source>
        <dbReference type="EMBL" id="MBO8474252.1"/>
    </source>
</evidence>
<name>A0A9D9IKQ2_9BACT</name>
<dbReference type="Gene3D" id="2.60.40.10">
    <property type="entry name" value="Immunoglobulins"/>
    <property type="match status" value="1"/>
</dbReference>
<proteinExistence type="predicted"/>
<dbReference type="AlphaFoldDB" id="A0A9D9IKQ2"/>
<feature type="domain" description="BACON" evidence="2">
    <location>
        <begin position="60"/>
        <end position="118"/>
    </location>
</feature>
<gene>
    <name evidence="4" type="ORF">IAB91_03045</name>
</gene>
<feature type="domain" description="DUF5689" evidence="3">
    <location>
        <begin position="125"/>
        <end position="330"/>
    </location>
</feature>
<dbReference type="Pfam" id="PF18942">
    <property type="entry name" value="DUF5689"/>
    <property type="match status" value="1"/>
</dbReference>
<dbReference type="PROSITE" id="PS51257">
    <property type="entry name" value="PROKAR_LIPOPROTEIN"/>
    <property type="match status" value="1"/>
</dbReference>
<comment type="caution">
    <text evidence="4">The sequence shown here is derived from an EMBL/GenBank/DDBJ whole genome shotgun (WGS) entry which is preliminary data.</text>
</comment>
<dbReference type="CDD" id="cd14948">
    <property type="entry name" value="BACON"/>
    <property type="match status" value="1"/>
</dbReference>
<keyword evidence="1" id="KW-0732">Signal</keyword>
<dbReference type="InterPro" id="IPR024361">
    <property type="entry name" value="BACON"/>
</dbReference>
<dbReference type="InterPro" id="IPR043744">
    <property type="entry name" value="DUF5689"/>
</dbReference>
<organism evidence="4 5">
    <name type="scientific">Candidatus Cryptobacteroides faecigallinarum</name>
    <dbReference type="NCBI Taxonomy" id="2840763"/>
    <lineage>
        <taxon>Bacteria</taxon>
        <taxon>Pseudomonadati</taxon>
        <taxon>Bacteroidota</taxon>
        <taxon>Bacteroidia</taxon>
        <taxon>Bacteroidales</taxon>
        <taxon>Candidatus Cryptobacteroides</taxon>
    </lineage>
</organism>
<dbReference type="EMBL" id="JADIMD010000042">
    <property type="protein sequence ID" value="MBO8474252.1"/>
    <property type="molecule type" value="Genomic_DNA"/>
</dbReference>
<protein>
    <submittedName>
        <fullName evidence="4">BACON domain-containing protein</fullName>
    </submittedName>
</protein>
<dbReference type="Proteomes" id="UP000823757">
    <property type="component" value="Unassembled WGS sequence"/>
</dbReference>
<evidence type="ECO:0000313" key="5">
    <source>
        <dbReference type="Proteomes" id="UP000823757"/>
    </source>
</evidence>
<evidence type="ECO:0000259" key="3">
    <source>
        <dbReference type="Pfam" id="PF18942"/>
    </source>
</evidence>
<evidence type="ECO:0000256" key="1">
    <source>
        <dbReference type="SAM" id="SignalP"/>
    </source>
</evidence>